<dbReference type="InterPro" id="IPR014243">
    <property type="entry name" value="RsfA-like"/>
</dbReference>
<dbReference type="OrthoDB" id="2845592at2"/>
<name>A0A1M5C360_9BACI</name>
<dbReference type="Gene3D" id="1.10.10.60">
    <property type="entry name" value="Homeodomain-like"/>
    <property type="match status" value="1"/>
</dbReference>
<evidence type="ECO:0000256" key="1">
    <source>
        <dbReference type="SAM" id="Coils"/>
    </source>
</evidence>
<dbReference type="EMBL" id="FQVW01000001">
    <property type="protein sequence ID" value="SHF49224.1"/>
    <property type="molecule type" value="Genomic_DNA"/>
</dbReference>
<proteinExistence type="predicted"/>
<protein>
    <submittedName>
        <fullName evidence="5">Transcription factor, RsfA family</fullName>
    </submittedName>
</protein>
<feature type="coiled-coil region" evidence="1">
    <location>
        <begin position="117"/>
        <end position="148"/>
    </location>
</feature>
<evidence type="ECO:0000259" key="4">
    <source>
        <dbReference type="PROSITE" id="PS51294"/>
    </source>
</evidence>
<feature type="domain" description="HTH myb-type" evidence="4">
    <location>
        <begin position="1"/>
        <end position="61"/>
    </location>
</feature>
<dbReference type="PROSITE" id="PS50090">
    <property type="entry name" value="MYB_LIKE"/>
    <property type="match status" value="1"/>
</dbReference>
<dbReference type="PANTHER" id="PTHR41302:SF2">
    <property type="entry name" value="PRESPORE SPECIFIC TRANSCRIPTIONAL ACTIVATOR RSFA"/>
    <property type="match status" value="1"/>
</dbReference>
<dbReference type="Proteomes" id="UP000183988">
    <property type="component" value="Unassembled WGS sequence"/>
</dbReference>
<gene>
    <name evidence="5" type="ORF">SAMN05216225_100142</name>
</gene>
<feature type="region of interest" description="Disordered" evidence="2">
    <location>
        <begin position="71"/>
        <end position="101"/>
    </location>
</feature>
<keyword evidence="1" id="KW-0175">Coiled coil</keyword>
<dbReference type="SUPFAM" id="SSF46689">
    <property type="entry name" value="Homeodomain-like"/>
    <property type="match status" value="1"/>
</dbReference>
<dbReference type="AlphaFoldDB" id="A0A1M5C360"/>
<evidence type="ECO:0000313" key="5">
    <source>
        <dbReference type="EMBL" id="SHF49224.1"/>
    </source>
</evidence>
<dbReference type="STRING" id="930117.SAMN05216225_100142"/>
<organism evidence="5 6">
    <name type="scientific">Ornithinibacillus halophilus</name>
    <dbReference type="NCBI Taxonomy" id="930117"/>
    <lineage>
        <taxon>Bacteria</taxon>
        <taxon>Bacillati</taxon>
        <taxon>Bacillota</taxon>
        <taxon>Bacilli</taxon>
        <taxon>Bacillales</taxon>
        <taxon>Bacillaceae</taxon>
        <taxon>Ornithinibacillus</taxon>
    </lineage>
</organism>
<feature type="domain" description="Myb-like" evidence="3">
    <location>
        <begin position="1"/>
        <end position="57"/>
    </location>
</feature>
<dbReference type="PANTHER" id="PTHR41302">
    <property type="entry name" value="PRESPORE-SPECIFIC TRANSCRIPTIONAL REGULATOR RSFA-RELATED"/>
    <property type="match status" value="1"/>
</dbReference>
<dbReference type="InterPro" id="IPR017930">
    <property type="entry name" value="Myb_dom"/>
</dbReference>
<keyword evidence="6" id="KW-1185">Reference proteome</keyword>
<dbReference type="RefSeq" id="WP_072886767.1">
    <property type="nucleotide sequence ID" value="NZ_FQVW01000001.1"/>
</dbReference>
<dbReference type="PROSITE" id="PS51294">
    <property type="entry name" value="HTH_MYB"/>
    <property type="match status" value="1"/>
</dbReference>
<dbReference type="InterPro" id="IPR009057">
    <property type="entry name" value="Homeodomain-like_sf"/>
</dbReference>
<reference evidence="5 6" key="1">
    <citation type="submission" date="2016-11" db="EMBL/GenBank/DDBJ databases">
        <authorList>
            <person name="Jaros S."/>
            <person name="Januszkiewicz K."/>
            <person name="Wedrychowicz H."/>
        </authorList>
    </citation>
    <scope>NUCLEOTIDE SEQUENCE [LARGE SCALE GENOMIC DNA]</scope>
    <source>
        <strain evidence="5 6">IBRC-M 10683</strain>
    </source>
</reference>
<dbReference type="Pfam" id="PF13921">
    <property type="entry name" value="Myb_DNA-bind_6"/>
    <property type="match status" value="1"/>
</dbReference>
<dbReference type="InterPro" id="IPR001005">
    <property type="entry name" value="SANT/Myb"/>
</dbReference>
<evidence type="ECO:0000259" key="3">
    <source>
        <dbReference type="PROSITE" id="PS50090"/>
    </source>
</evidence>
<accession>A0A1M5C360</accession>
<evidence type="ECO:0000313" key="6">
    <source>
        <dbReference type="Proteomes" id="UP000183988"/>
    </source>
</evidence>
<feature type="compositionally biased region" description="Polar residues" evidence="2">
    <location>
        <begin position="79"/>
        <end position="95"/>
    </location>
</feature>
<sequence length="168" mass="19488">MNATRQDAWTDDEDIILAETVLRYIREGKTQLEAFKDVAKQLSRTSAACGFRWNASIRKKYQDAIQQAKEERKFGGGLSQRSHITGESDGNPSPSSEKDTIETAISLLEKMRSTYSIEEHQKEQERLVAQLKEENELLKERLSYYEKAWEEMGNLWKWVSEKNISHSK</sequence>
<dbReference type="NCBIfam" id="TIGR02894">
    <property type="entry name" value="DNA_bind_RsfA"/>
    <property type="match status" value="1"/>
</dbReference>
<evidence type="ECO:0000256" key="2">
    <source>
        <dbReference type="SAM" id="MobiDB-lite"/>
    </source>
</evidence>